<protein>
    <submittedName>
        <fullName evidence="1">Uncharacterized protein</fullName>
    </submittedName>
</protein>
<reference evidence="1" key="1">
    <citation type="journal article" date="2018" name="Data Brief">
        <title>Genome sequence data from 17 accessions of Ensete ventricosum, a staple food crop for millions in Ethiopia.</title>
        <authorList>
            <person name="Yemataw Z."/>
            <person name="Muzemil S."/>
            <person name="Ambachew D."/>
            <person name="Tripathi L."/>
            <person name="Tesfaye K."/>
            <person name="Chala A."/>
            <person name="Farbos A."/>
            <person name="O'Neill P."/>
            <person name="Moore K."/>
            <person name="Grant M."/>
            <person name="Studholme D.J."/>
        </authorList>
    </citation>
    <scope>NUCLEOTIDE SEQUENCE [LARGE SCALE GENOMIC DNA]</scope>
    <source>
        <tissue evidence="1">Leaf</tissue>
    </source>
</reference>
<proteinExistence type="predicted"/>
<name>A0A445MAX0_ENSVE</name>
<accession>A0A445MAX0</accession>
<sequence>MMRLSPSEGEELLTLRWLTIPGSARVCTEGPLAMEYLQGALHPVLVKQLYECFYEELMNRIAKSVIWEAWDDRARLKEDVLSLIEAIVLLKKEPKAVTAYKASCGFESDLEKMWCISFEFGYHVALERFHAKHSEAEVKVEPLAECPEDDNVMMDLW</sequence>
<organism evidence="1">
    <name type="scientific">Ensete ventricosum</name>
    <name type="common">Abyssinian banana</name>
    <name type="synonym">Musa ensete</name>
    <dbReference type="NCBI Taxonomy" id="4639"/>
    <lineage>
        <taxon>Eukaryota</taxon>
        <taxon>Viridiplantae</taxon>
        <taxon>Streptophyta</taxon>
        <taxon>Embryophyta</taxon>
        <taxon>Tracheophyta</taxon>
        <taxon>Spermatophyta</taxon>
        <taxon>Magnoliopsida</taxon>
        <taxon>Liliopsida</taxon>
        <taxon>Zingiberales</taxon>
        <taxon>Musaceae</taxon>
        <taxon>Ensete</taxon>
    </lineage>
</organism>
<dbReference type="AlphaFoldDB" id="A0A445MAX0"/>
<gene>
    <name evidence="1" type="ORF">BHM03_00004685</name>
</gene>
<dbReference type="Proteomes" id="UP000290560">
    <property type="component" value="Unassembled WGS sequence"/>
</dbReference>
<evidence type="ECO:0000313" key="1">
    <source>
        <dbReference type="EMBL" id="RZR71328.1"/>
    </source>
</evidence>
<dbReference type="EMBL" id="KV875517">
    <property type="protein sequence ID" value="RZR71328.1"/>
    <property type="molecule type" value="Genomic_DNA"/>
</dbReference>